<dbReference type="CDD" id="cd00143">
    <property type="entry name" value="PP2Cc"/>
    <property type="match status" value="1"/>
</dbReference>
<proteinExistence type="predicted"/>
<evidence type="ECO:0000313" key="2">
    <source>
        <dbReference type="EMBL" id="ADE14007.1"/>
    </source>
</evidence>
<dbReference type="GO" id="GO:0004722">
    <property type="term" value="F:protein serine/threonine phosphatase activity"/>
    <property type="evidence" value="ECO:0007669"/>
    <property type="project" value="UniProtKB-EC"/>
</dbReference>
<dbReference type="EMBL" id="CP001798">
    <property type="protein sequence ID" value="ADE14007.1"/>
    <property type="molecule type" value="Genomic_DNA"/>
</dbReference>
<evidence type="ECO:0000259" key="1">
    <source>
        <dbReference type="PROSITE" id="PS51746"/>
    </source>
</evidence>
<name>D5BXP9_NITHN</name>
<dbReference type="OrthoDB" id="9801841at2"/>
<dbReference type="HOGENOM" id="CLU_034545_0_3_6"/>
<keyword evidence="3" id="KW-1185">Reference proteome</keyword>
<gene>
    <name evidence="2" type="ordered locus">Nhal_0831</name>
</gene>
<dbReference type="PROSITE" id="PS51746">
    <property type="entry name" value="PPM_2"/>
    <property type="match status" value="1"/>
</dbReference>
<dbReference type="RefSeq" id="WP_013031901.1">
    <property type="nucleotide sequence ID" value="NC_013960.1"/>
</dbReference>
<dbReference type="PANTHER" id="PTHR47992">
    <property type="entry name" value="PROTEIN PHOSPHATASE"/>
    <property type="match status" value="1"/>
</dbReference>
<dbReference type="InterPro" id="IPR001932">
    <property type="entry name" value="PPM-type_phosphatase-like_dom"/>
</dbReference>
<evidence type="ECO:0000313" key="3">
    <source>
        <dbReference type="Proteomes" id="UP000001844"/>
    </source>
</evidence>
<dbReference type="KEGG" id="nhl:Nhal_0831"/>
<dbReference type="STRING" id="472759.Nhal_0831"/>
<dbReference type="SMART" id="SM00332">
    <property type="entry name" value="PP2Cc"/>
    <property type="match status" value="1"/>
</dbReference>
<reference evidence="3" key="1">
    <citation type="submission" date="2010-04" db="EMBL/GenBank/DDBJ databases">
        <title>Complete genome sequence of Nitrosococcus halophilus Nc4, a salt-adapted, aerobic obligate ammonia-oxidizing sulfur purple bacterium.</title>
        <authorList>
            <consortium name="US DOE Joint Genome Institute"/>
            <person name="Campbell M.A."/>
            <person name="Malfatti S.A."/>
            <person name="Chain P.S.G."/>
            <person name="Heidelberg J.F."/>
            <person name="Ward B.B."/>
            <person name="Klotz M.G."/>
        </authorList>
    </citation>
    <scope>NUCLEOTIDE SEQUENCE [LARGE SCALE GENOMIC DNA]</scope>
    <source>
        <strain evidence="3">Nc4</strain>
    </source>
</reference>
<keyword evidence="2" id="KW-0378">Hydrolase</keyword>
<dbReference type="EC" id="3.1.3.16" evidence="2"/>
<dbReference type="Proteomes" id="UP000001844">
    <property type="component" value="Chromosome"/>
</dbReference>
<dbReference type="Pfam" id="PF13672">
    <property type="entry name" value="PP2C_2"/>
    <property type="match status" value="1"/>
</dbReference>
<dbReference type="SMART" id="SM00331">
    <property type="entry name" value="PP2C_SIG"/>
    <property type="match status" value="1"/>
</dbReference>
<sequence>MSNKGALHWRSAARTHKGKIRKINEDSFLEQSDYGIWAVADGMGGHAVGDVASQMVVSTLAEMPYQSNLEALEAEVRRRLQEVNHRLREEAAARQERVIGSTVVVLLGYGQRCIYLWAGDSRVYLFRNGGLRQLSHDHSHVEALISHGLLDRREAQNHPSAGAITRAVGAVDTLELDRGALEVKSGDVFLLCSDGLHNEVSDEDIGGILREENYQKSSEMLVDLALKRGGRDNVTVVVVLAEDQMDGTRTLLNPLIANP</sequence>
<protein>
    <submittedName>
        <fullName evidence="2">Phosphoprotein phosphatase</fullName>
        <ecNumber evidence="2">3.1.3.16</ecNumber>
    </submittedName>
</protein>
<dbReference type="Gene3D" id="3.60.40.10">
    <property type="entry name" value="PPM-type phosphatase domain"/>
    <property type="match status" value="1"/>
</dbReference>
<dbReference type="InterPro" id="IPR015655">
    <property type="entry name" value="PP2C"/>
</dbReference>
<organism evidence="2 3">
    <name type="scientific">Nitrosococcus halophilus (strain Nc4)</name>
    <dbReference type="NCBI Taxonomy" id="472759"/>
    <lineage>
        <taxon>Bacteria</taxon>
        <taxon>Pseudomonadati</taxon>
        <taxon>Pseudomonadota</taxon>
        <taxon>Gammaproteobacteria</taxon>
        <taxon>Chromatiales</taxon>
        <taxon>Chromatiaceae</taxon>
        <taxon>Nitrosococcus</taxon>
    </lineage>
</organism>
<dbReference type="eggNOG" id="COG0631">
    <property type="taxonomic scope" value="Bacteria"/>
</dbReference>
<dbReference type="AlphaFoldDB" id="D5BXP9"/>
<dbReference type="SUPFAM" id="SSF81606">
    <property type="entry name" value="PP2C-like"/>
    <property type="match status" value="1"/>
</dbReference>
<dbReference type="InterPro" id="IPR036457">
    <property type="entry name" value="PPM-type-like_dom_sf"/>
</dbReference>
<accession>D5BXP9</accession>
<feature type="domain" description="PPM-type phosphatase" evidence="1">
    <location>
        <begin position="10"/>
        <end position="241"/>
    </location>
</feature>